<evidence type="ECO:0000256" key="6">
    <source>
        <dbReference type="PROSITE-ProRule" id="PRU10141"/>
    </source>
</evidence>
<evidence type="ECO:0000256" key="7">
    <source>
        <dbReference type="SAM" id="MobiDB-lite"/>
    </source>
</evidence>
<evidence type="ECO:0000256" key="3">
    <source>
        <dbReference type="ARBA" id="ARBA00022741"/>
    </source>
</evidence>
<evidence type="ECO:0000259" key="8">
    <source>
        <dbReference type="PROSITE" id="PS50011"/>
    </source>
</evidence>
<gene>
    <name evidence="9" type="ORF">M0811_12940</name>
</gene>
<dbReference type="Proteomes" id="UP001149090">
    <property type="component" value="Unassembled WGS sequence"/>
</dbReference>
<dbReference type="InterPro" id="IPR047916">
    <property type="entry name" value="TTBK_Asator-like_STKc"/>
</dbReference>
<name>A0A9Q0L6R2_ANAIG</name>
<dbReference type="InterPro" id="IPR011009">
    <property type="entry name" value="Kinase-like_dom_sf"/>
</dbReference>
<dbReference type="EMBL" id="JAPDFW010000128">
    <property type="protein sequence ID" value="KAJ5067387.1"/>
    <property type="molecule type" value="Genomic_DNA"/>
</dbReference>
<keyword evidence="3 6" id="KW-0547">Nucleotide-binding</keyword>
<dbReference type="CDD" id="cd14017">
    <property type="entry name" value="STKc_TTBK"/>
    <property type="match status" value="1"/>
</dbReference>
<accession>A0A9Q0L6R2</accession>
<dbReference type="PANTHER" id="PTHR11909">
    <property type="entry name" value="CASEIN KINASE-RELATED"/>
    <property type="match status" value="1"/>
</dbReference>
<keyword evidence="10" id="KW-1185">Reference proteome</keyword>
<dbReference type="InterPro" id="IPR017441">
    <property type="entry name" value="Protein_kinase_ATP_BS"/>
</dbReference>
<proteinExistence type="predicted"/>
<dbReference type="GO" id="GO:0005524">
    <property type="term" value="F:ATP binding"/>
    <property type="evidence" value="ECO:0007669"/>
    <property type="project" value="UniProtKB-UniRule"/>
</dbReference>
<dbReference type="PROSITE" id="PS50011">
    <property type="entry name" value="PROTEIN_KINASE_DOM"/>
    <property type="match status" value="1"/>
</dbReference>
<dbReference type="AlphaFoldDB" id="A0A9Q0L6R2"/>
<evidence type="ECO:0000256" key="5">
    <source>
        <dbReference type="ARBA" id="ARBA00022840"/>
    </source>
</evidence>
<feature type="region of interest" description="Disordered" evidence="7">
    <location>
        <begin position="292"/>
        <end position="315"/>
    </location>
</feature>
<dbReference type="InterPro" id="IPR050235">
    <property type="entry name" value="CK1_Ser-Thr_kinase"/>
</dbReference>
<organism evidence="9 10">
    <name type="scientific">Anaeramoeba ignava</name>
    <name type="common">Anaerobic marine amoeba</name>
    <dbReference type="NCBI Taxonomy" id="1746090"/>
    <lineage>
        <taxon>Eukaryota</taxon>
        <taxon>Metamonada</taxon>
        <taxon>Anaeramoebidae</taxon>
        <taxon>Anaeramoeba</taxon>
    </lineage>
</organism>
<dbReference type="GO" id="GO:0004674">
    <property type="term" value="F:protein serine/threonine kinase activity"/>
    <property type="evidence" value="ECO:0007669"/>
    <property type="project" value="UniProtKB-KW"/>
</dbReference>
<dbReference type="Gene3D" id="1.10.510.10">
    <property type="entry name" value="Transferase(Phosphotransferase) domain 1"/>
    <property type="match status" value="1"/>
</dbReference>
<reference evidence="9" key="1">
    <citation type="submission" date="2022-10" db="EMBL/GenBank/DDBJ databases">
        <title>Novel sulphate-reducing endosymbionts in the free-living metamonad Anaeramoeba.</title>
        <authorList>
            <person name="Jerlstrom-Hultqvist J."/>
            <person name="Cepicka I."/>
            <person name="Gallot-Lavallee L."/>
            <person name="Salas-Leiva D."/>
            <person name="Curtis B.A."/>
            <person name="Zahonova K."/>
            <person name="Pipaliya S."/>
            <person name="Dacks J."/>
            <person name="Roger A.J."/>
        </authorList>
    </citation>
    <scope>NUCLEOTIDE SEQUENCE</scope>
    <source>
        <strain evidence="9">BMAN</strain>
    </source>
</reference>
<keyword evidence="4 9" id="KW-0418">Kinase</keyword>
<evidence type="ECO:0000256" key="1">
    <source>
        <dbReference type="ARBA" id="ARBA00022527"/>
    </source>
</evidence>
<dbReference type="OMA" id="NTYMLSQ"/>
<dbReference type="OrthoDB" id="5979581at2759"/>
<protein>
    <submittedName>
        <fullName evidence="9">Tau-tubulin kinase 1</fullName>
    </submittedName>
</protein>
<feature type="domain" description="Protein kinase" evidence="8">
    <location>
        <begin position="10"/>
        <end position="275"/>
    </location>
</feature>
<comment type="caution">
    <text evidence="9">The sequence shown here is derived from an EMBL/GenBank/DDBJ whole genome shotgun (WGS) entry which is preliminary data.</text>
</comment>
<evidence type="ECO:0000256" key="4">
    <source>
        <dbReference type="ARBA" id="ARBA00022777"/>
    </source>
</evidence>
<keyword evidence="5 6" id="KW-0067">ATP-binding</keyword>
<dbReference type="Pfam" id="PF00069">
    <property type="entry name" value="Pkinase"/>
    <property type="match status" value="1"/>
</dbReference>
<evidence type="ECO:0000313" key="9">
    <source>
        <dbReference type="EMBL" id="KAJ5067387.1"/>
    </source>
</evidence>
<dbReference type="SUPFAM" id="SSF56112">
    <property type="entry name" value="Protein kinase-like (PK-like)"/>
    <property type="match status" value="1"/>
</dbReference>
<dbReference type="InterPro" id="IPR000719">
    <property type="entry name" value="Prot_kinase_dom"/>
</dbReference>
<feature type="compositionally biased region" description="Polar residues" evidence="7">
    <location>
        <begin position="306"/>
        <end position="315"/>
    </location>
</feature>
<keyword evidence="1" id="KW-0723">Serine/threonine-protein kinase</keyword>
<sequence>MIGTTLRNRWILEKKIGQGAFGDIYAARDIETKKNVAVKMEECAKKRESLKLEVVVLKSIQDSPFAPIYISCGRIPNYNYVVMELLGNNLAQLKRKMPTGKFSLGTTLRLGIEMISAIEDVHEAGYLHRDIKPSNFALRRNCHKGQSFCCIIDFGLARKYLDSNFQIRPARQNIGFRGTARYASIASHKSEELGRRDDLWSLFYLLIEFLIGQLPWRKLKEKDEIKEMKIKYTPSSLCQGLPPEFAKFSDHVDNLKYEDKPNYQYLRNLLRETYLRYHFDDNYPFDWEISQNSESNSQKHSKHGNAGQNQSGQLQEINTKNPRFSKNLMETNSLSPVIARNTSFRPIQSQENNQNPNQFTNQTPINSLLMEHHKNQLWFMTQLLLKMLSCLNNSLKEFNNKEEVLNQIILKLKWKIMIMKIFKIKRIFKRMFLMINT</sequence>
<dbReference type="PROSITE" id="PS00107">
    <property type="entry name" value="PROTEIN_KINASE_ATP"/>
    <property type="match status" value="1"/>
</dbReference>
<dbReference type="SMART" id="SM00220">
    <property type="entry name" value="S_TKc"/>
    <property type="match status" value="1"/>
</dbReference>
<evidence type="ECO:0000313" key="10">
    <source>
        <dbReference type="Proteomes" id="UP001149090"/>
    </source>
</evidence>
<evidence type="ECO:0000256" key="2">
    <source>
        <dbReference type="ARBA" id="ARBA00022679"/>
    </source>
</evidence>
<keyword evidence="2" id="KW-0808">Transferase</keyword>
<feature type="binding site" evidence="6">
    <location>
        <position position="46"/>
    </location>
    <ligand>
        <name>ATP</name>
        <dbReference type="ChEBI" id="CHEBI:30616"/>
    </ligand>
</feature>